<sequence>MSTPEKPRPSLDETLSLIDDTLAAQTALPPLPPVVGDYLSGIPLDVRPLPCRCVVTPVEPVVRDGNTFTVTTPGIYAFGAELGRAGLRSVAEASAELLGRERPPAEPLVVVPPMKTGWLARALHRLFT</sequence>
<proteinExistence type="predicted"/>
<dbReference type="Proteomes" id="UP000014139">
    <property type="component" value="Unassembled WGS sequence"/>
</dbReference>
<evidence type="ECO:0000313" key="2">
    <source>
        <dbReference type="Proteomes" id="UP000014139"/>
    </source>
</evidence>
<name>R1I2X8_9PSEU</name>
<dbReference type="EMBL" id="AOUO01000254">
    <property type="protein sequence ID" value="EOD66881.1"/>
    <property type="molecule type" value="Genomic_DNA"/>
</dbReference>
<comment type="caution">
    <text evidence="1">The sequence shown here is derived from an EMBL/GenBank/DDBJ whole genome shotgun (WGS) entry which is preliminary data.</text>
</comment>
<protein>
    <submittedName>
        <fullName evidence="1">Uncharacterized protein</fullName>
    </submittedName>
</protein>
<reference evidence="1 2" key="1">
    <citation type="submission" date="2013-02" db="EMBL/GenBank/DDBJ databases">
        <title>Draft genome sequence of Amycolatopsis vancoresmycina strain DSM 44592T.</title>
        <authorList>
            <person name="Kumar S."/>
            <person name="Kaur N."/>
            <person name="Kaur C."/>
            <person name="Raghava G.P.S."/>
            <person name="Mayilraj S."/>
        </authorList>
    </citation>
    <scope>NUCLEOTIDE SEQUENCE [LARGE SCALE GENOMIC DNA]</scope>
    <source>
        <strain evidence="1 2">DSM 44592</strain>
    </source>
</reference>
<evidence type="ECO:0000313" key="1">
    <source>
        <dbReference type="EMBL" id="EOD66881.1"/>
    </source>
</evidence>
<gene>
    <name evidence="1" type="ORF">H480_19198</name>
</gene>
<accession>R1I2X8</accession>
<organism evidence="1 2">
    <name type="scientific">Amycolatopsis vancoresmycina DSM 44592</name>
    <dbReference type="NCBI Taxonomy" id="1292037"/>
    <lineage>
        <taxon>Bacteria</taxon>
        <taxon>Bacillati</taxon>
        <taxon>Actinomycetota</taxon>
        <taxon>Actinomycetes</taxon>
        <taxon>Pseudonocardiales</taxon>
        <taxon>Pseudonocardiaceae</taxon>
        <taxon>Amycolatopsis</taxon>
    </lineage>
</organism>
<dbReference type="RefSeq" id="WP_003087084.1">
    <property type="nucleotide sequence ID" value="NZ_AOUO01000254.1"/>
</dbReference>
<keyword evidence="2" id="KW-1185">Reference proteome</keyword>
<dbReference type="PATRIC" id="fig|1292037.4.peg.3659"/>
<dbReference type="AlphaFoldDB" id="R1I2X8"/>